<dbReference type="PANTHER" id="PTHR35797">
    <property type="entry name" value="PROTEASE-RELATED"/>
    <property type="match status" value="1"/>
</dbReference>
<keyword evidence="1" id="KW-0472">Membrane</keyword>
<keyword evidence="1" id="KW-1133">Transmembrane helix</keyword>
<proteinExistence type="predicted"/>
<evidence type="ECO:0000256" key="1">
    <source>
        <dbReference type="SAM" id="Phobius"/>
    </source>
</evidence>
<dbReference type="GO" id="GO:0080120">
    <property type="term" value="P:CAAX-box protein maturation"/>
    <property type="evidence" value="ECO:0007669"/>
    <property type="project" value="UniProtKB-ARBA"/>
</dbReference>
<feature type="transmembrane region" description="Helical" evidence="1">
    <location>
        <begin position="169"/>
        <end position="188"/>
    </location>
</feature>
<protein>
    <recommendedName>
        <fullName evidence="2">CAAX prenyl protease 2/Lysostaphin resistance protein A-like domain-containing protein</fullName>
    </recommendedName>
</protein>
<organism evidence="3 4">
    <name type="scientific">Kouleothrix aurantiaca</name>
    <dbReference type="NCBI Taxonomy" id="186479"/>
    <lineage>
        <taxon>Bacteria</taxon>
        <taxon>Bacillati</taxon>
        <taxon>Chloroflexota</taxon>
        <taxon>Chloroflexia</taxon>
        <taxon>Chloroflexales</taxon>
        <taxon>Roseiflexineae</taxon>
        <taxon>Roseiflexaceae</taxon>
        <taxon>Kouleothrix</taxon>
    </lineage>
</organism>
<sequence length="208" mass="22520">AFGLVYALTWLPGLGEPDWQMQSLGALLASVGANISALPEPVQFWPALFLVSTLGAPFINGLFGLGEEIGWRGFLLPRLMPLGKARAYLLLGVIWGLWHAPLVAVGFNYPGYPILGIVWMCGLTTAIGIYFNELALRERSTLLAGWLHGLFNSQSYGVWRILFPNVNPLIGGITGLIGIGVWLAIGLNEARRTSVPAKRPRVAADQVV</sequence>
<name>A0A0P9FC80_9CHLR</name>
<gene>
    <name evidence="3" type="ORF">SE17_28130</name>
</gene>
<comment type="caution">
    <text evidence="3">The sequence shown here is derived from an EMBL/GenBank/DDBJ whole genome shotgun (WGS) entry which is preliminary data.</text>
</comment>
<dbReference type="Pfam" id="PF02517">
    <property type="entry name" value="Rce1-like"/>
    <property type="match status" value="1"/>
</dbReference>
<feature type="transmembrane region" description="Helical" evidence="1">
    <location>
        <begin position="143"/>
        <end position="163"/>
    </location>
</feature>
<dbReference type="GO" id="GO:0004175">
    <property type="term" value="F:endopeptidase activity"/>
    <property type="evidence" value="ECO:0007669"/>
    <property type="project" value="UniProtKB-ARBA"/>
</dbReference>
<evidence type="ECO:0000259" key="2">
    <source>
        <dbReference type="Pfam" id="PF02517"/>
    </source>
</evidence>
<feature type="transmembrane region" description="Helical" evidence="1">
    <location>
        <begin position="44"/>
        <end position="66"/>
    </location>
</feature>
<dbReference type="Proteomes" id="UP000050509">
    <property type="component" value="Unassembled WGS sequence"/>
</dbReference>
<keyword evidence="1" id="KW-0812">Transmembrane</keyword>
<accession>A0A0P9FC80</accession>
<dbReference type="AlphaFoldDB" id="A0A0P9FC80"/>
<reference evidence="3 4" key="1">
    <citation type="submission" date="2015-09" db="EMBL/GenBank/DDBJ databases">
        <title>Draft genome sequence of Kouleothrix aurantiaca JCM 19913.</title>
        <authorList>
            <person name="Hemp J."/>
        </authorList>
    </citation>
    <scope>NUCLEOTIDE SEQUENCE [LARGE SCALE GENOMIC DNA]</scope>
    <source>
        <strain evidence="3 4">COM-B</strain>
    </source>
</reference>
<feature type="transmembrane region" description="Helical" evidence="1">
    <location>
        <begin position="87"/>
        <end position="107"/>
    </location>
</feature>
<evidence type="ECO:0000313" key="4">
    <source>
        <dbReference type="Proteomes" id="UP000050509"/>
    </source>
</evidence>
<dbReference type="PATRIC" id="fig|186479.3.peg.2045"/>
<dbReference type="EMBL" id="LJCR01001503">
    <property type="protein sequence ID" value="KPV50239.1"/>
    <property type="molecule type" value="Genomic_DNA"/>
</dbReference>
<dbReference type="InterPro" id="IPR003675">
    <property type="entry name" value="Rce1/LyrA-like_dom"/>
</dbReference>
<feature type="non-terminal residue" evidence="3">
    <location>
        <position position="1"/>
    </location>
</feature>
<dbReference type="PANTHER" id="PTHR35797:SF1">
    <property type="entry name" value="PROTEASE"/>
    <property type="match status" value="1"/>
</dbReference>
<feature type="transmembrane region" description="Helical" evidence="1">
    <location>
        <begin position="113"/>
        <end position="131"/>
    </location>
</feature>
<keyword evidence="4" id="KW-1185">Reference proteome</keyword>
<dbReference type="InterPro" id="IPR042150">
    <property type="entry name" value="MmRce1-like"/>
</dbReference>
<feature type="domain" description="CAAX prenyl protease 2/Lysostaphin resistance protein A-like" evidence="2">
    <location>
        <begin position="53"/>
        <end position="153"/>
    </location>
</feature>
<evidence type="ECO:0000313" key="3">
    <source>
        <dbReference type="EMBL" id="KPV50239.1"/>
    </source>
</evidence>